<dbReference type="SMART" id="SM00367">
    <property type="entry name" value="LRR_CC"/>
    <property type="match status" value="6"/>
</dbReference>
<dbReference type="PANTHER" id="PTHR16134">
    <property type="entry name" value="F-BOX/TPR REPEAT PROTEIN POF3"/>
    <property type="match status" value="1"/>
</dbReference>
<dbReference type="InterPro" id="IPR032675">
    <property type="entry name" value="LRR_dom_sf"/>
</dbReference>
<evidence type="ECO:0000313" key="3">
    <source>
        <dbReference type="Proteomes" id="UP000823775"/>
    </source>
</evidence>
<dbReference type="Pfam" id="PF13516">
    <property type="entry name" value="LRR_6"/>
    <property type="match status" value="2"/>
</dbReference>
<dbReference type="Gene3D" id="1.20.1280.50">
    <property type="match status" value="1"/>
</dbReference>
<dbReference type="SMART" id="SM00256">
    <property type="entry name" value="FBOX"/>
    <property type="match status" value="1"/>
</dbReference>
<feature type="domain" description="F-box" evidence="1">
    <location>
        <begin position="8"/>
        <end position="49"/>
    </location>
</feature>
<dbReference type="Gene3D" id="3.80.10.10">
    <property type="entry name" value="Ribonuclease Inhibitor"/>
    <property type="match status" value="1"/>
</dbReference>
<sequence length="559" mass="62548">MAANHYYFPEEVVEHIFHYLTSHKDRNPVSLVCKSWYNIDRFSRDKVFVGNCYAITPERVISRFPRLKSLTLINRTCPPHWGDSLRPWITTLISSGVNLEELRLKRMVVSDNCLRLLSQSFPNFKSLVLVSCQRFSTDGIAAIASNCRFLRELNLQENQVDDARGQWLSCFPDDCTTLVSLNFACLRGQVNFGALVRLVARCPNLTSLRVNSLVPLHVLQRILLQAPQLVDLGVGSFSTNPVSETYYKLENAIQKCTSIRSLSGFFRLVDPCCLRAIYPVCQSLTSLNLSCSPISSTKLCELIHYCRKLECLWIQDVIGDKGLGIVASTCTELQELRVFQCTTECSGVTEEGLVAVSAGCPKLKSLLYTCRQMTNAALITVAKNCPNLVCFILNTANPKLTDGITTQPLDEGFGAIVQSCKGLKQLRLSGLLTDQVFLYIGMYAEQLKTLTIHFAGESDDGMLYVLNGCKKLKKLDIKNSPFGNVALLANVRKYETMQFLCMFSCQVTLGACKALARKMPRLNVEIISPDGNNDRIEEMYLYPSLVGPRRDAPNFVQTL</sequence>
<dbReference type="SUPFAM" id="SSF52047">
    <property type="entry name" value="RNI-like"/>
    <property type="match status" value="1"/>
</dbReference>
<dbReference type="CDD" id="cd22159">
    <property type="entry name" value="F-box_AtTIR1-like"/>
    <property type="match status" value="1"/>
</dbReference>
<protein>
    <submittedName>
        <fullName evidence="2">Protein AUXIN SIGNALING F-BOX 3</fullName>
    </submittedName>
</protein>
<name>A0ABS8SQL0_DATST</name>
<organism evidence="2 3">
    <name type="scientific">Datura stramonium</name>
    <name type="common">Jimsonweed</name>
    <name type="synonym">Common thornapple</name>
    <dbReference type="NCBI Taxonomy" id="4076"/>
    <lineage>
        <taxon>Eukaryota</taxon>
        <taxon>Viridiplantae</taxon>
        <taxon>Streptophyta</taxon>
        <taxon>Embryophyta</taxon>
        <taxon>Tracheophyta</taxon>
        <taxon>Spermatophyta</taxon>
        <taxon>Magnoliopsida</taxon>
        <taxon>eudicotyledons</taxon>
        <taxon>Gunneridae</taxon>
        <taxon>Pentapetalae</taxon>
        <taxon>asterids</taxon>
        <taxon>lamiids</taxon>
        <taxon>Solanales</taxon>
        <taxon>Solanaceae</taxon>
        <taxon>Solanoideae</taxon>
        <taxon>Datureae</taxon>
        <taxon>Datura</taxon>
    </lineage>
</organism>
<proteinExistence type="predicted"/>
<dbReference type="PANTHER" id="PTHR16134:SF45">
    <property type="entry name" value="PROTEIN AUXIN SIGNALING F-BOX 3"/>
    <property type="match status" value="1"/>
</dbReference>
<dbReference type="Proteomes" id="UP000823775">
    <property type="component" value="Unassembled WGS sequence"/>
</dbReference>
<dbReference type="InterPro" id="IPR001611">
    <property type="entry name" value="Leu-rich_rpt"/>
</dbReference>
<keyword evidence="3" id="KW-1185">Reference proteome</keyword>
<gene>
    <name evidence="2" type="primary">AFB3_2</name>
    <name evidence="2" type="ORF">HAX54_045158</name>
</gene>
<dbReference type="EMBL" id="JACEIK010000698">
    <property type="protein sequence ID" value="MCD7461098.1"/>
    <property type="molecule type" value="Genomic_DNA"/>
</dbReference>
<dbReference type="InterPro" id="IPR006553">
    <property type="entry name" value="Leu-rich_rpt_Cys-con_subtyp"/>
</dbReference>
<evidence type="ECO:0000313" key="2">
    <source>
        <dbReference type="EMBL" id="MCD7461098.1"/>
    </source>
</evidence>
<dbReference type="InterPro" id="IPR041567">
    <property type="entry name" value="COI1_F-box"/>
</dbReference>
<evidence type="ECO:0000259" key="1">
    <source>
        <dbReference type="SMART" id="SM00256"/>
    </source>
</evidence>
<dbReference type="InterPro" id="IPR001810">
    <property type="entry name" value="F-box_dom"/>
</dbReference>
<accession>A0ABS8SQL0</accession>
<reference evidence="2 3" key="1">
    <citation type="journal article" date="2021" name="BMC Genomics">
        <title>Datura genome reveals duplications of psychoactive alkaloid biosynthetic genes and high mutation rate following tissue culture.</title>
        <authorList>
            <person name="Rajewski A."/>
            <person name="Carter-House D."/>
            <person name="Stajich J."/>
            <person name="Litt A."/>
        </authorList>
    </citation>
    <scope>NUCLEOTIDE SEQUENCE [LARGE SCALE GENOMIC DNA]</scope>
    <source>
        <strain evidence="2">AR-01</strain>
    </source>
</reference>
<dbReference type="Pfam" id="PF18511">
    <property type="entry name" value="F-box_5"/>
    <property type="match status" value="1"/>
</dbReference>
<comment type="caution">
    <text evidence="2">The sequence shown here is derived from an EMBL/GenBank/DDBJ whole genome shotgun (WGS) entry which is preliminary data.</text>
</comment>